<evidence type="ECO:0000256" key="1">
    <source>
        <dbReference type="ARBA" id="ARBA00005474"/>
    </source>
</evidence>
<accession>A0AAW2VBD5</accession>
<proteinExistence type="inferred from homology"/>
<dbReference type="PANTHER" id="PTHR31301">
    <property type="entry name" value="LOB DOMAIN-CONTAINING PROTEIN 4-RELATED"/>
    <property type="match status" value="1"/>
</dbReference>
<evidence type="ECO:0000259" key="3">
    <source>
        <dbReference type="PROSITE" id="PS50891"/>
    </source>
</evidence>
<gene>
    <name evidence="4" type="ORF">Sradi_1033900</name>
</gene>
<dbReference type="PROSITE" id="PS50891">
    <property type="entry name" value="LOB"/>
    <property type="match status" value="1"/>
</dbReference>
<protein>
    <submittedName>
        <fullName evidence="4">LOB domain-containing protein 22</fullName>
    </submittedName>
</protein>
<organism evidence="4">
    <name type="scientific">Sesamum radiatum</name>
    <name type="common">Black benniseed</name>
    <dbReference type="NCBI Taxonomy" id="300843"/>
    <lineage>
        <taxon>Eukaryota</taxon>
        <taxon>Viridiplantae</taxon>
        <taxon>Streptophyta</taxon>
        <taxon>Embryophyta</taxon>
        <taxon>Tracheophyta</taxon>
        <taxon>Spermatophyta</taxon>
        <taxon>Magnoliopsida</taxon>
        <taxon>eudicotyledons</taxon>
        <taxon>Gunneridae</taxon>
        <taxon>Pentapetalae</taxon>
        <taxon>asterids</taxon>
        <taxon>lamiids</taxon>
        <taxon>Lamiales</taxon>
        <taxon>Pedaliaceae</taxon>
        <taxon>Sesamum</taxon>
    </lineage>
</organism>
<feature type="domain" description="LOB" evidence="3">
    <location>
        <begin position="48"/>
        <end position="145"/>
    </location>
</feature>
<dbReference type="Pfam" id="PF03195">
    <property type="entry name" value="LOB"/>
    <property type="match status" value="1"/>
</dbReference>
<dbReference type="InterPro" id="IPR004883">
    <property type="entry name" value="LOB"/>
</dbReference>
<evidence type="ECO:0000256" key="2">
    <source>
        <dbReference type="SAM" id="MobiDB-lite"/>
    </source>
</evidence>
<feature type="compositionally biased region" description="Low complexity" evidence="2">
    <location>
        <begin position="16"/>
        <end position="36"/>
    </location>
</feature>
<evidence type="ECO:0000313" key="4">
    <source>
        <dbReference type="EMBL" id="KAL0424991.1"/>
    </source>
</evidence>
<comment type="caution">
    <text evidence="4">The sequence shown here is derived from an EMBL/GenBank/DDBJ whole genome shotgun (WGS) entry which is preliminary data.</text>
</comment>
<dbReference type="AlphaFoldDB" id="A0AAW2VBD5"/>
<sequence>MQSNNIIIPNNHNKRTTTYTPSKNNNNNNSNTSINTIPHHRSHASTTQACAACKYQRRKCASDCILAPYFPHARQRQFLNAHRLFGVSNIVTFDPPAKDHAMRTIIFQSEARATDPVGGCYRIIRDLDKPRQGGARDRAPPASALPCLLASTPPSSISGELAGSCNKEAKWREDCGGNDDDEVVVINDVNLWNCMPENTSGMQSLHLLRLQLMIIIGGAFRSTNAIMI</sequence>
<feature type="region of interest" description="Disordered" evidence="2">
    <location>
        <begin position="1"/>
        <end position="36"/>
    </location>
</feature>
<dbReference type="EMBL" id="JACGWJ010000004">
    <property type="protein sequence ID" value="KAL0424991.1"/>
    <property type="molecule type" value="Genomic_DNA"/>
</dbReference>
<comment type="similarity">
    <text evidence="1">Belongs to the LOB domain-containing protein family.</text>
</comment>
<feature type="compositionally biased region" description="Polar residues" evidence="2">
    <location>
        <begin position="1"/>
        <end position="11"/>
    </location>
</feature>
<reference evidence="4" key="1">
    <citation type="submission" date="2020-06" db="EMBL/GenBank/DDBJ databases">
        <authorList>
            <person name="Li T."/>
            <person name="Hu X."/>
            <person name="Zhang T."/>
            <person name="Song X."/>
            <person name="Zhang H."/>
            <person name="Dai N."/>
            <person name="Sheng W."/>
            <person name="Hou X."/>
            <person name="Wei L."/>
        </authorList>
    </citation>
    <scope>NUCLEOTIDE SEQUENCE</scope>
    <source>
        <strain evidence="4">G02</strain>
        <tissue evidence="4">Leaf</tissue>
    </source>
</reference>
<reference evidence="4" key="2">
    <citation type="journal article" date="2024" name="Plant">
        <title>Genomic evolution and insights into agronomic trait innovations of Sesamum species.</title>
        <authorList>
            <person name="Miao H."/>
            <person name="Wang L."/>
            <person name="Qu L."/>
            <person name="Liu H."/>
            <person name="Sun Y."/>
            <person name="Le M."/>
            <person name="Wang Q."/>
            <person name="Wei S."/>
            <person name="Zheng Y."/>
            <person name="Lin W."/>
            <person name="Duan Y."/>
            <person name="Cao H."/>
            <person name="Xiong S."/>
            <person name="Wang X."/>
            <person name="Wei L."/>
            <person name="Li C."/>
            <person name="Ma Q."/>
            <person name="Ju M."/>
            <person name="Zhao R."/>
            <person name="Li G."/>
            <person name="Mu C."/>
            <person name="Tian Q."/>
            <person name="Mei H."/>
            <person name="Zhang T."/>
            <person name="Gao T."/>
            <person name="Zhang H."/>
        </authorList>
    </citation>
    <scope>NUCLEOTIDE SEQUENCE</scope>
    <source>
        <strain evidence="4">G02</strain>
    </source>
</reference>
<name>A0AAW2VBD5_SESRA</name>
<dbReference type="PANTHER" id="PTHR31301:SF67">
    <property type="entry name" value="LOB DOMAIN-CONTAINING PROTEIN 22"/>
    <property type="match status" value="1"/>
</dbReference>